<evidence type="ECO:0000313" key="2">
    <source>
        <dbReference type="Proteomes" id="UP000499080"/>
    </source>
</evidence>
<keyword evidence="2" id="KW-1185">Reference proteome</keyword>
<comment type="caution">
    <text evidence="1">The sequence shown here is derived from an EMBL/GenBank/DDBJ whole genome shotgun (WGS) entry which is preliminary data.</text>
</comment>
<protein>
    <submittedName>
        <fullName evidence="1">Uncharacterized protein</fullName>
    </submittedName>
</protein>
<reference evidence="1 2" key="1">
    <citation type="journal article" date="2019" name="Sci. Rep.">
        <title>Orb-weaving spider Araneus ventricosus genome elucidates the spidroin gene catalogue.</title>
        <authorList>
            <person name="Kono N."/>
            <person name="Nakamura H."/>
            <person name="Ohtoshi R."/>
            <person name="Moran D.A.P."/>
            <person name="Shinohara A."/>
            <person name="Yoshida Y."/>
            <person name="Fujiwara M."/>
            <person name="Mori M."/>
            <person name="Tomita M."/>
            <person name="Arakawa K."/>
        </authorList>
    </citation>
    <scope>NUCLEOTIDE SEQUENCE [LARGE SCALE GENOMIC DNA]</scope>
</reference>
<organism evidence="1 2">
    <name type="scientific">Araneus ventricosus</name>
    <name type="common">Orbweaver spider</name>
    <name type="synonym">Epeira ventricosa</name>
    <dbReference type="NCBI Taxonomy" id="182803"/>
    <lineage>
        <taxon>Eukaryota</taxon>
        <taxon>Metazoa</taxon>
        <taxon>Ecdysozoa</taxon>
        <taxon>Arthropoda</taxon>
        <taxon>Chelicerata</taxon>
        <taxon>Arachnida</taxon>
        <taxon>Araneae</taxon>
        <taxon>Araneomorphae</taxon>
        <taxon>Entelegynae</taxon>
        <taxon>Araneoidea</taxon>
        <taxon>Araneidae</taxon>
        <taxon>Araneus</taxon>
    </lineage>
</organism>
<evidence type="ECO:0000313" key="1">
    <source>
        <dbReference type="EMBL" id="GBM78001.1"/>
    </source>
</evidence>
<sequence length="142" mass="15880">MPLPVLLTLPKAGHSRERKAKPFAPTTGLYSTHFSRKIRQIIHGSSKVCCETRFKVVDFLPHGGFRFSFLASTRGPNLGKTFVVPLPSQRGPQKTIRPFQSDFKLFGIPTLPIFYANCHRLPTLTIGFSVPCSKNSRVERPA</sequence>
<name>A0A4Y2IJL7_ARAVE</name>
<accession>A0A4Y2IJL7</accession>
<dbReference type="EMBL" id="BGPR01002727">
    <property type="protein sequence ID" value="GBM78001.1"/>
    <property type="molecule type" value="Genomic_DNA"/>
</dbReference>
<dbReference type="AlphaFoldDB" id="A0A4Y2IJL7"/>
<gene>
    <name evidence="1" type="ORF">AVEN_230094_1</name>
</gene>
<proteinExistence type="predicted"/>
<dbReference type="Proteomes" id="UP000499080">
    <property type="component" value="Unassembled WGS sequence"/>
</dbReference>